<protein>
    <submittedName>
        <fullName evidence="1">Uncharacterized protein</fullName>
    </submittedName>
</protein>
<dbReference type="Proteomes" id="UP000317093">
    <property type="component" value="Chromosome"/>
</dbReference>
<reference evidence="1 2" key="1">
    <citation type="submission" date="2019-02" db="EMBL/GenBank/DDBJ databases">
        <title>Deep-cultivation of Planctomycetes and their phenomic and genomic characterization uncovers novel biology.</title>
        <authorList>
            <person name="Wiegand S."/>
            <person name="Jogler M."/>
            <person name="Boedeker C."/>
            <person name="Pinto D."/>
            <person name="Vollmers J."/>
            <person name="Rivas-Marin E."/>
            <person name="Kohn T."/>
            <person name="Peeters S.H."/>
            <person name="Heuer A."/>
            <person name="Rast P."/>
            <person name="Oberbeckmann S."/>
            <person name="Bunk B."/>
            <person name="Jeske O."/>
            <person name="Meyerdierks A."/>
            <person name="Storesund J.E."/>
            <person name="Kallscheuer N."/>
            <person name="Luecker S."/>
            <person name="Lage O.M."/>
            <person name="Pohl T."/>
            <person name="Merkel B.J."/>
            <person name="Hornburger P."/>
            <person name="Mueller R.-W."/>
            <person name="Bruemmer F."/>
            <person name="Labrenz M."/>
            <person name="Spormann A.M."/>
            <person name="Op den Camp H."/>
            <person name="Overmann J."/>
            <person name="Amann R."/>
            <person name="Jetten M.S.M."/>
            <person name="Mascher T."/>
            <person name="Medema M.H."/>
            <person name="Devos D.P."/>
            <person name="Kaster A.-K."/>
            <person name="Ovreas L."/>
            <person name="Rohde M."/>
            <person name="Galperin M.Y."/>
            <person name="Jogler C."/>
        </authorList>
    </citation>
    <scope>NUCLEOTIDE SEQUENCE [LARGE SCALE GENOMIC DNA]</scope>
    <source>
        <strain evidence="1 2">Pan216</strain>
    </source>
</reference>
<dbReference type="KEGG" id="knv:Pan216_16640"/>
<dbReference type="EMBL" id="CP036279">
    <property type="protein sequence ID" value="QDU60812.1"/>
    <property type="molecule type" value="Genomic_DNA"/>
</dbReference>
<dbReference type="OrthoDB" id="490326at2"/>
<sequence>MLDHEEFDPTDILNGGRLVDAALRRGVVEALIRHKRLGEPIVEYIDGEVVLTPAEEIPDFAEELWQLNELLGDEGRGPLS</sequence>
<keyword evidence="2" id="KW-1185">Reference proteome</keyword>
<dbReference type="RefSeq" id="WP_145257234.1">
    <property type="nucleotide sequence ID" value="NZ_CP036279.1"/>
</dbReference>
<name>A0A518B1I5_9BACT</name>
<organism evidence="1 2">
    <name type="scientific">Kolteria novifilia</name>
    <dbReference type="NCBI Taxonomy" id="2527975"/>
    <lineage>
        <taxon>Bacteria</taxon>
        <taxon>Pseudomonadati</taxon>
        <taxon>Planctomycetota</taxon>
        <taxon>Planctomycetia</taxon>
        <taxon>Kolteriales</taxon>
        <taxon>Kolteriaceae</taxon>
        <taxon>Kolteria</taxon>
    </lineage>
</organism>
<gene>
    <name evidence="1" type="ORF">Pan216_16640</name>
</gene>
<dbReference type="AlphaFoldDB" id="A0A518B1I5"/>
<evidence type="ECO:0000313" key="1">
    <source>
        <dbReference type="EMBL" id="QDU60812.1"/>
    </source>
</evidence>
<accession>A0A518B1I5</accession>
<proteinExistence type="predicted"/>
<evidence type="ECO:0000313" key="2">
    <source>
        <dbReference type="Proteomes" id="UP000317093"/>
    </source>
</evidence>